<evidence type="ECO:0000313" key="2">
    <source>
        <dbReference type="EMBL" id="MDH8676507.1"/>
    </source>
</evidence>
<dbReference type="PANTHER" id="PTHR42791">
    <property type="entry name" value="GNAT FAMILY ACETYLTRANSFERASE"/>
    <property type="match status" value="1"/>
</dbReference>
<dbReference type="PANTHER" id="PTHR42791:SF1">
    <property type="entry name" value="N-ACETYLTRANSFERASE DOMAIN-CONTAINING PROTEIN"/>
    <property type="match status" value="1"/>
</dbReference>
<accession>A0ABT6N7W8</accession>
<dbReference type="GO" id="GO:0016746">
    <property type="term" value="F:acyltransferase activity"/>
    <property type="evidence" value="ECO:0007669"/>
    <property type="project" value="UniProtKB-KW"/>
</dbReference>
<protein>
    <submittedName>
        <fullName evidence="2">GNAT family N-acetyltransferase</fullName>
        <ecNumber evidence="2">2.3.1.-</ecNumber>
    </submittedName>
</protein>
<dbReference type="SUPFAM" id="SSF55729">
    <property type="entry name" value="Acyl-CoA N-acyltransferases (Nat)"/>
    <property type="match status" value="1"/>
</dbReference>
<evidence type="ECO:0000313" key="3">
    <source>
        <dbReference type="Proteomes" id="UP001158045"/>
    </source>
</evidence>
<keyword evidence="2" id="KW-0012">Acyltransferase</keyword>
<keyword evidence="2" id="KW-0808">Transferase</keyword>
<dbReference type="EC" id="2.3.1.-" evidence="2"/>
<sequence>MQVAKWLVDTFEADPMFRYVFGQQKKKMESFFNFLTRKSSILHEWVVTEEENGVPFAIAFVETPKSKKGIYMFLNLKFWSETIHLIKGIGFRGFSKLNHYMKLTSSVRLKENHYYLVLIGVDVAHQGNGAGKRLLNKIHTRVDNDDTSTGIGLDTENRNNVTYYEHFGYKLVEVKQLGEIEVYCMFRGKNAQV</sequence>
<dbReference type="Pfam" id="PF13673">
    <property type="entry name" value="Acetyltransf_10"/>
    <property type="match status" value="1"/>
</dbReference>
<dbReference type="InterPro" id="IPR016181">
    <property type="entry name" value="Acyl_CoA_acyltransferase"/>
</dbReference>
<dbReference type="InterPro" id="IPR000182">
    <property type="entry name" value="GNAT_dom"/>
</dbReference>
<feature type="domain" description="N-acetyltransferase" evidence="1">
    <location>
        <begin position="102"/>
        <end position="175"/>
    </location>
</feature>
<organism evidence="2 3">
    <name type="scientific">Fusibacter bizertensis</name>
    <dbReference type="NCBI Taxonomy" id="1488331"/>
    <lineage>
        <taxon>Bacteria</taxon>
        <taxon>Bacillati</taxon>
        <taxon>Bacillota</taxon>
        <taxon>Clostridia</taxon>
        <taxon>Eubacteriales</taxon>
        <taxon>Eubacteriales Family XII. Incertae Sedis</taxon>
        <taxon>Fusibacter</taxon>
    </lineage>
</organism>
<dbReference type="Gene3D" id="3.40.630.30">
    <property type="match status" value="1"/>
</dbReference>
<keyword evidence="3" id="KW-1185">Reference proteome</keyword>
<evidence type="ECO:0000259" key="1">
    <source>
        <dbReference type="Pfam" id="PF13673"/>
    </source>
</evidence>
<proteinExistence type="predicted"/>
<dbReference type="Proteomes" id="UP001158045">
    <property type="component" value="Unassembled WGS sequence"/>
</dbReference>
<comment type="caution">
    <text evidence="2">The sequence shown here is derived from an EMBL/GenBank/DDBJ whole genome shotgun (WGS) entry which is preliminary data.</text>
</comment>
<name>A0ABT6N7W8_9FIRM</name>
<dbReference type="EMBL" id="JARYZI010000001">
    <property type="protein sequence ID" value="MDH8676507.1"/>
    <property type="molecule type" value="Genomic_DNA"/>
</dbReference>
<dbReference type="InterPro" id="IPR052523">
    <property type="entry name" value="Trichothecene_AcTrans"/>
</dbReference>
<reference evidence="2 3" key="1">
    <citation type="submission" date="2023-04" db="EMBL/GenBank/DDBJ databases">
        <title>Fusibacter bizertensis strain WBS, isolated from littoral bottom sediments of the Arctic seas - biochemical and genomic analysis.</title>
        <authorList>
            <person name="Brioukhanov A.L."/>
        </authorList>
    </citation>
    <scope>NUCLEOTIDE SEQUENCE [LARGE SCALE GENOMIC DNA]</scope>
    <source>
        <strain evidence="2 3">WBS</strain>
    </source>
</reference>
<dbReference type="RefSeq" id="WP_281092310.1">
    <property type="nucleotide sequence ID" value="NZ_JARYZI010000001.1"/>
</dbReference>
<gene>
    <name evidence="2" type="ORF">QE109_00030</name>
</gene>